<feature type="domain" description="DM13" evidence="2">
    <location>
        <begin position="100"/>
        <end position="213"/>
    </location>
</feature>
<dbReference type="InterPro" id="IPR019545">
    <property type="entry name" value="DM13_domain"/>
</dbReference>
<protein>
    <submittedName>
        <fullName evidence="3">Electron transporter</fullName>
    </submittedName>
</protein>
<evidence type="ECO:0000313" key="3">
    <source>
        <dbReference type="EMBL" id="OWM34071.1"/>
    </source>
</evidence>
<dbReference type="Proteomes" id="UP000197692">
    <property type="component" value="Unassembled WGS sequence"/>
</dbReference>
<dbReference type="Pfam" id="PF10517">
    <property type="entry name" value="DM13"/>
    <property type="match status" value="1"/>
</dbReference>
<dbReference type="PROSITE" id="PS51549">
    <property type="entry name" value="DM13"/>
    <property type="match status" value="1"/>
</dbReference>
<keyword evidence="1" id="KW-0812">Transmembrane</keyword>
<gene>
    <name evidence="3" type="ORF">AY602_08995</name>
</gene>
<keyword evidence="1" id="KW-0472">Membrane</keyword>
<dbReference type="RefSeq" id="WP_014302165.1">
    <property type="nucleotide sequence ID" value="NZ_JADQTR010000001.1"/>
</dbReference>
<accession>A0A854NGU5</accession>
<keyword evidence="1" id="KW-1133">Transmembrane helix</keyword>
<proteinExistence type="predicted"/>
<organism evidence="3 4">
    <name type="scientific">Corynebacterium diphtheriae bv. mitis</name>
    <dbReference type="NCBI Taxonomy" id="1806053"/>
    <lineage>
        <taxon>Bacteria</taxon>
        <taxon>Bacillati</taxon>
        <taxon>Actinomycetota</taxon>
        <taxon>Actinomycetes</taxon>
        <taxon>Mycobacteriales</taxon>
        <taxon>Corynebacteriaceae</taxon>
        <taxon>Corynebacterium</taxon>
    </lineage>
</organism>
<dbReference type="EMBL" id="LSZF01000027">
    <property type="protein sequence ID" value="OWM34071.1"/>
    <property type="molecule type" value="Genomic_DNA"/>
</dbReference>
<comment type="caution">
    <text evidence="3">The sequence shown here is derived from an EMBL/GenBank/DDBJ whole genome shotgun (WGS) entry which is preliminary data.</text>
</comment>
<name>A0A854NGU5_CORDP</name>
<dbReference type="AlphaFoldDB" id="A0A854NGU5"/>
<evidence type="ECO:0000259" key="2">
    <source>
        <dbReference type="PROSITE" id="PS51549"/>
    </source>
</evidence>
<sequence length="213" mass="23349">MLRNIQCKYCYRGKIIGLGGKKRDIKMAALNSSIFKNKKAVAGVISVFTVLFVVALIVFKPWLLFVDKHVDDEIPAAVAAHATMTPAQPTESEAMTPPKVQSRQGQFISHEHETSGTATLIVDADGKKKLVLTDLATSNGPDVHVWLSKAPVIPGKDGWFVAKDHEHFDVAPIKGNIGNQVYDLPDDVNFDEWTSVVLWCDDFNVSFGAAELS</sequence>
<evidence type="ECO:0000313" key="4">
    <source>
        <dbReference type="Proteomes" id="UP000197692"/>
    </source>
</evidence>
<reference evidence="4" key="1">
    <citation type="submission" date="2016-02" db="EMBL/GenBank/DDBJ databases">
        <title>Genomic analyses of a collection of pathogenic Corynebacterium diphtheriae.</title>
        <authorList>
            <person name="Sangal V."/>
            <person name="Titov L."/>
        </authorList>
    </citation>
    <scope>NUCLEOTIDE SEQUENCE [LARGE SCALE GENOMIC DNA]</scope>
    <source>
        <strain evidence="4">1438</strain>
    </source>
</reference>
<evidence type="ECO:0000256" key="1">
    <source>
        <dbReference type="SAM" id="Phobius"/>
    </source>
</evidence>
<feature type="transmembrane region" description="Helical" evidence="1">
    <location>
        <begin position="40"/>
        <end position="59"/>
    </location>
</feature>